<dbReference type="AlphaFoldDB" id="A0A699L8X0"/>
<dbReference type="EMBL" id="BKCJ010597133">
    <property type="protein sequence ID" value="GFB30275.1"/>
    <property type="molecule type" value="Genomic_DNA"/>
</dbReference>
<sequence>MVSSMDQALRKMLHCANLGFVYPKITLRERATFNMNRTDVDEGDEVQEVCPIHTICTDQSKRKRKAKTSSASSTTSFDVESLAKLMVNEYAFVSDM</sequence>
<protein>
    <submittedName>
        <fullName evidence="1">Uncharacterized protein</fullName>
    </submittedName>
</protein>
<organism evidence="1">
    <name type="scientific">Tanacetum cinerariifolium</name>
    <name type="common">Dalmatian daisy</name>
    <name type="synonym">Chrysanthemum cinerariifolium</name>
    <dbReference type="NCBI Taxonomy" id="118510"/>
    <lineage>
        <taxon>Eukaryota</taxon>
        <taxon>Viridiplantae</taxon>
        <taxon>Streptophyta</taxon>
        <taxon>Embryophyta</taxon>
        <taxon>Tracheophyta</taxon>
        <taxon>Spermatophyta</taxon>
        <taxon>Magnoliopsida</taxon>
        <taxon>eudicotyledons</taxon>
        <taxon>Gunneridae</taxon>
        <taxon>Pentapetalae</taxon>
        <taxon>asterids</taxon>
        <taxon>campanulids</taxon>
        <taxon>Asterales</taxon>
        <taxon>Asteraceae</taxon>
        <taxon>Asteroideae</taxon>
        <taxon>Anthemideae</taxon>
        <taxon>Anthemidinae</taxon>
        <taxon>Tanacetum</taxon>
    </lineage>
</organism>
<proteinExistence type="predicted"/>
<reference evidence="1" key="1">
    <citation type="journal article" date="2019" name="Sci. Rep.">
        <title>Draft genome of Tanacetum cinerariifolium, the natural source of mosquito coil.</title>
        <authorList>
            <person name="Yamashiro T."/>
            <person name="Shiraishi A."/>
            <person name="Satake H."/>
            <person name="Nakayama K."/>
        </authorList>
    </citation>
    <scope>NUCLEOTIDE SEQUENCE</scope>
</reference>
<gene>
    <name evidence="1" type="ORF">Tci_702246</name>
</gene>
<name>A0A699L8X0_TANCI</name>
<evidence type="ECO:0000313" key="1">
    <source>
        <dbReference type="EMBL" id="GFB30275.1"/>
    </source>
</evidence>
<accession>A0A699L8X0</accession>
<comment type="caution">
    <text evidence="1">The sequence shown here is derived from an EMBL/GenBank/DDBJ whole genome shotgun (WGS) entry which is preliminary data.</text>
</comment>